<evidence type="ECO:0000313" key="3">
    <source>
        <dbReference type="EMBL" id="KAK1614292.1"/>
    </source>
</evidence>
<evidence type="ECO:0000313" key="4">
    <source>
        <dbReference type="Proteomes" id="UP001231189"/>
    </source>
</evidence>
<dbReference type="InterPro" id="IPR017451">
    <property type="entry name" value="F-box-assoc_interact_dom"/>
</dbReference>
<organism evidence="3 4">
    <name type="scientific">Lolium multiflorum</name>
    <name type="common">Italian ryegrass</name>
    <name type="synonym">Lolium perenne subsp. multiflorum</name>
    <dbReference type="NCBI Taxonomy" id="4521"/>
    <lineage>
        <taxon>Eukaryota</taxon>
        <taxon>Viridiplantae</taxon>
        <taxon>Streptophyta</taxon>
        <taxon>Embryophyta</taxon>
        <taxon>Tracheophyta</taxon>
        <taxon>Spermatophyta</taxon>
        <taxon>Magnoliopsida</taxon>
        <taxon>Liliopsida</taxon>
        <taxon>Poales</taxon>
        <taxon>Poaceae</taxon>
        <taxon>BOP clade</taxon>
        <taxon>Pooideae</taxon>
        <taxon>Poodae</taxon>
        <taxon>Poeae</taxon>
        <taxon>Poeae Chloroplast Group 2 (Poeae type)</taxon>
        <taxon>Loliodinae</taxon>
        <taxon>Loliinae</taxon>
        <taxon>Lolium</taxon>
    </lineage>
</organism>
<dbReference type="Proteomes" id="UP001231189">
    <property type="component" value="Unassembled WGS sequence"/>
</dbReference>
<evidence type="ECO:0000259" key="2">
    <source>
        <dbReference type="Pfam" id="PF08268"/>
    </source>
</evidence>
<comment type="caution">
    <text evidence="3">The sequence shown here is derived from an EMBL/GenBank/DDBJ whole genome shotgun (WGS) entry which is preliminary data.</text>
</comment>
<proteinExistence type="predicted"/>
<gene>
    <name evidence="3" type="ORF">QYE76_019809</name>
</gene>
<feature type="compositionally biased region" description="Low complexity" evidence="1">
    <location>
        <begin position="51"/>
        <end position="69"/>
    </location>
</feature>
<feature type="domain" description="F-box associated beta-propeller type 3" evidence="2">
    <location>
        <begin position="155"/>
        <end position="408"/>
    </location>
</feature>
<dbReference type="PANTHER" id="PTHR31111">
    <property type="entry name" value="BNAA05G37150D PROTEIN-RELATED"/>
    <property type="match status" value="1"/>
</dbReference>
<dbReference type="NCBIfam" id="TIGR01640">
    <property type="entry name" value="F_box_assoc_1"/>
    <property type="match status" value="1"/>
</dbReference>
<dbReference type="InterPro" id="IPR013187">
    <property type="entry name" value="F-box-assoc_dom_typ3"/>
</dbReference>
<feature type="compositionally biased region" description="Acidic residues" evidence="1">
    <location>
        <begin position="70"/>
        <end position="126"/>
    </location>
</feature>
<dbReference type="EMBL" id="JAUUTY010000006">
    <property type="protein sequence ID" value="KAK1614292.1"/>
    <property type="molecule type" value="Genomic_DNA"/>
</dbReference>
<dbReference type="InterPro" id="IPR015915">
    <property type="entry name" value="Kelch-typ_b-propeller"/>
</dbReference>
<dbReference type="PANTHER" id="PTHR31111:SF136">
    <property type="entry name" value="F-BOX ASSOCIATED DOMAIN-CONTAINING PROTEIN"/>
    <property type="match status" value="1"/>
</dbReference>
<dbReference type="Gene3D" id="2.120.10.80">
    <property type="entry name" value="Kelch-type beta propeller"/>
    <property type="match status" value="1"/>
</dbReference>
<name>A0AAD8R5T2_LOLMU</name>
<keyword evidence="4" id="KW-1185">Reference proteome</keyword>
<dbReference type="AlphaFoldDB" id="A0AAD8R5T2"/>
<feature type="region of interest" description="Disordered" evidence="1">
    <location>
        <begin position="24"/>
        <end position="134"/>
    </location>
</feature>
<reference evidence="3" key="1">
    <citation type="submission" date="2023-07" db="EMBL/GenBank/DDBJ databases">
        <title>A chromosome-level genome assembly of Lolium multiflorum.</title>
        <authorList>
            <person name="Chen Y."/>
            <person name="Copetti D."/>
            <person name="Kolliker R."/>
            <person name="Studer B."/>
        </authorList>
    </citation>
    <scope>NUCLEOTIDE SEQUENCE</scope>
    <source>
        <strain evidence="3">02402/16</strain>
        <tissue evidence="3">Leaf</tissue>
    </source>
</reference>
<dbReference type="Pfam" id="PF08268">
    <property type="entry name" value="FBA_3"/>
    <property type="match status" value="1"/>
</dbReference>
<dbReference type="InterPro" id="IPR011043">
    <property type="entry name" value="Gal_Oxase/kelch_b-propeller"/>
</dbReference>
<feature type="compositionally biased region" description="Acidic residues" evidence="1">
    <location>
        <begin position="29"/>
        <end position="47"/>
    </location>
</feature>
<dbReference type="SUPFAM" id="SSF50965">
    <property type="entry name" value="Galactose oxidase, central domain"/>
    <property type="match status" value="1"/>
</dbReference>
<evidence type="ECO:0000256" key="1">
    <source>
        <dbReference type="SAM" id="MobiDB-lite"/>
    </source>
</evidence>
<protein>
    <recommendedName>
        <fullName evidence="2">F-box associated beta-propeller type 3 domain-containing protein</fullName>
    </recommendedName>
</protein>
<sequence>MEASSISDLDSIASDQKQIFLVANSWVQEENEENEEEGGGAVEEETERADAAGGQETDGAAAGGQQEEQGAAEEEEEDAEQEEGEKEEDSDEDEGEKEEDSDEDEGEEDEDDREEDEEEDEEEEDPPVFKPRDLQVMDINGNVVRVFKGMGGSGIVCTSVDGLICITGGSSGGAHILDPTTGKMLMFCSKIEVRAYDKYPYIVTPYFTTFGFGRATGPSRAYKAVRLSDDGACEVLTLGDGPMWRLTNPPPRVVPSNRGSPVSIRGVVYFLIGKELFHDSLLCFDLESEQWEKQPIEGPRKLVTDEEWKKTSLVRVTELNGDLCMIQSLLQMTVNPRATIWLLINLGSSTWMKMYTIKMAPSTCLYTPLMLRDDGKLLLHCTTGCNYDEVESLVLQLYDPSTETFSDVTKMPQNFIKRIGICRWSLNSHV</sequence>
<accession>A0AAD8R5T2</accession>